<accession>A0A3B0M695</accession>
<dbReference type="EMBL" id="UFQR01000006">
    <property type="protein sequence ID" value="SSW95658.1"/>
    <property type="molecule type" value="Genomic_DNA"/>
</dbReference>
<dbReference type="NCBIfam" id="NF002750">
    <property type="entry name" value="PRK02793.1"/>
    <property type="match status" value="1"/>
</dbReference>
<gene>
    <name evidence="1 3" type="primary">slyX</name>
    <name evidence="3" type="ORF">ARTV_1681</name>
</gene>
<dbReference type="InterPro" id="IPR007236">
    <property type="entry name" value="SlyX"/>
</dbReference>
<reference evidence="3" key="1">
    <citation type="submission" date="2018-04" db="EMBL/GenBank/DDBJ databases">
        <authorList>
            <person name="Go L.Y."/>
            <person name="Mitchell J.A."/>
        </authorList>
    </citation>
    <scope>NUCLEOTIDE SEQUENCE</scope>
    <source>
        <strain evidence="3">ARTV</strain>
    </source>
</reference>
<name>A0A3B0M695_9GAMM</name>
<evidence type="ECO:0000313" key="3">
    <source>
        <dbReference type="EMBL" id="SSW95658.1"/>
    </source>
</evidence>
<dbReference type="Gene3D" id="1.20.5.300">
    <property type="match status" value="1"/>
</dbReference>
<dbReference type="AlphaFoldDB" id="A0A3B0M695"/>
<dbReference type="PANTHER" id="PTHR36508">
    <property type="entry name" value="PROTEIN SLYX"/>
    <property type="match status" value="1"/>
</dbReference>
<dbReference type="HAMAP" id="MF_00715">
    <property type="entry name" value="SlyX"/>
    <property type="match status" value="1"/>
</dbReference>
<protein>
    <recommendedName>
        <fullName evidence="1">Protein SlyX</fullName>
    </recommendedName>
</protein>
<organism evidence="3">
    <name type="scientific">Arsenophonus endosymbiont of Trialeurodes vaporariorum</name>
    <dbReference type="NCBI Taxonomy" id="235567"/>
    <lineage>
        <taxon>Bacteria</taxon>
        <taxon>Pseudomonadati</taxon>
        <taxon>Pseudomonadota</taxon>
        <taxon>Gammaproteobacteria</taxon>
        <taxon>Enterobacterales</taxon>
        <taxon>Morganellaceae</taxon>
        <taxon>Arsenophonus</taxon>
    </lineage>
</organism>
<dbReference type="PANTHER" id="PTHR36508:SF1">
    <property type="entry name" value="PROTEIN SLYX"/>
    <property type="match status" value="1"/>
</dbReference>
<dbReference type="Pfam" id="PF04102">
    <property type="entry name" value="SlyX"/>
    <property type="match status" value="1"/>
</dbReference>
<keyword evidence="2" id="KW-0175">Coiled coil</keyword>
<feature type="coiled-coil region" evidence="2">
    <location>
        <begin position="4"/>
        <end position="45"/>
    </location>
</feature>
<comment type="similarity">
    <text evidence="1">Belongs to the SlyX family.</text>
</comment>
<evidence type="ECO:0000256" key="1">
    <source>
        <dbReference type="HAMAP-Rule" id="MF_00715"/>
    </source>
</evidence>
<sequence length="73" mass="8569">MDLLKKYEERLEDLESKLSFQEITIEALNQVVVEQQLEMVKLKEHMQLVTERLKATQSSTLALINEETPPPHY</sequence>
<evidence type="ECO:0000256" key="2">
    <source>
        <dbReference type="SAM" id="Coils"/>
    </source>
</evidence>
<proteinExistence type="inferred from homology"/>